<keyword evidence="1" id="KW-0472">Membrane</keyword>
<dbReference type="Proteomes" id="UP000095282">
    <property type="component" value="Unplaced"/>
</dbReference>
<accession>A0A1I7UY34</accession>
<evidence type="ECO:0000313" key="2">
    <source>
        <dbReference type="Proteomes" id="UP000095282"/>
    </source>
</evidence>
<evidence type="ECO:0000256" key="1">
    <source>
        <dbReference type="SAM" id="Phobius"/>
    </source>
</evidence>
<keyword evidence="2" id="KW-1185">Reference proteome</keyword>
<dbReference type="AlphaFoldDB" id="A0A1I7UY34"/>
<organism evidence="2 3">
    <name type="scientific">Caenorhabditis tropicalis</name>
    <dbReference type="NCBI Taxonomy" id="1561998"/>
    <lineage>
        <taxon>Eukaryota</taxon>
        <taxon>Metazoa</taxon>
        <taxon>Ecdysozoa</taxon>
        <taxon>Nematoda</taxon>
        <taxon>Chromadorea</taxon>
        <taxon>Rhabditida</taxon>
        <taxon>Rhabditina</taxon>
        <taxon>Rhabditomorpha</taxon>
        <taxon>Rhabditoidea</taxon>
        <taxon>Rhabditidae</taxon>
        <taxon>Peloderinae</taxon>
        <taxon>Caenorhabditis</taxon>
    </lineage>
</organism>
<proteinExistence type="predicted"/>
<evidence type="ECO:0000313" key="3">
    <source>
        <dbReference type="WBParaSite" id="Csp11.Scaffold630.g20492.t1"/>
    </source>
</evidence>
<dbReference type="WBParaSite" id="Csp11.Scaffold630.g20492.t1">
    <property type="protein sequence ID" value="Csp11.Scaffold630.g20492.t1"/>
    <property type="gene ID" value="Csp11.Scaffold630.g20492"/>
</dbReference>
<sequence>MIFRQSNEGNQKCPSIAGITVFEDLLIPFSVFSELSLFTVTIALFLQNKYSYSTKRFVFRTTKTRTKAI</sequence>
<feature type="transmembrane region" description="Helical" evidence="1">
    <location>
        <begin position="25"/>
        <end position="46"/>
    </location>
</feature>
<name>A0A1I7UY34_9PELO</name>
<protein>
    <submittedName>
        <fullName evidence="3">7TM_GPCR_Srx domain-containing protein</fullName>
    </submittedName>
</protein>
<reference evidence="3" key="1">
    <citation type="submission" date="2016-11" db="UniProtKB">
        <authorList>
            <consortium name="WormBaseParasite"/>
        </authorList>
    </citation>
    <scope>IDENTIFICATION</scope>
</reference>
<keyword evidence="1" id="KW-1133">Transmembrane helix</keyword>
<keyword evidence="1" id="KW-0812">Transmembrane</keyword>